<dbReference type="InterPro" id="IPR029058">
    <property type="entry name" value="AB_hydrolase_fold"/>
</dbReference>
<dbReference type="GO" id="GO:0016787">
    <property type="term" value="F:hydrolase activity"/>
    <property type="evidence" value="ECO:0007669"/>
    <property type="project" value="UniProtKB-KW"/>
</dbReference>
<keyword evidence="5" id="KW-1185">Reference proteome</keyword>
<dbReference type="SUPFAM" id="SSF53474">
    <property type="entry name" value="alpha/beta-Hydrolases"/>
    <property type="match status" value="1"/>
</dbReference>
<evidence type="ECO:0000256" key="2">
    <source>
        <dbReference type="ARBA" id="ARBA00023098"/>
    </source>
</evidence>
<evidence type="ECO:0000313" key="4">
    <source>
        <dbReference type="EMBL" id="KAJ7970337.1"/>
    </source>
</evidence>
<keyword evidence="4" id="KW-0378">Hydrolase</keyword>
<dbReference type="InterPro" id="IPR000073">
    <property type="entry name" value="AB_hydrolase_1"/>
</dbReference>
<dbReference type="EMBL" id="JARAOO010000004">
    <property type="protein sequence ID" value="KAJ7970337.1"/>
    <property type="molecule type" value="Genomic_DNA"/>
</dbReference>
<dbReference type="Pfam" id="PF00561">
    <property type="entry name" value="Abhydrolase_1"/>
    <property type="match status" value="1"/>
</dbReference>
<organism evidence="4 5">
    <name type="scientific">Quillaja saponaria</name>
    <name type="common">Soap bark tree</name>
    <dbReference type="NCBI Taxonomy" id="32244"/>
    <lineage>
        <taxon>Eukaryota</taxon>
        <taxon>Viridiplantae</taxon>
        <taxon>Streptophyta</taxon>
        <taxon>Embryophyta</taxon>
        <taxon>Tracheophyta</taxon>
        <taxon>Spermatophyta</taxon>
        <taxon>Magnoliopsida</taxon>
        <taxon>eudicotyledons</taxon>
        <taxon>Gunneridae</taxon>
        <taxon>Pentapetalae</taxon>
        <taxon>rosids</taxon>
        <taxon>fabids</taxon>
        <taxon>Fabales</taxon>
        <taxon>Quillajaceae</taxon>
        <taxon>Quillaja</taxon>
    </lineage>
</organism>
<dbReference type="GO" id="GO:0016042">
    <property type="term" value="P:lipid catabolic process"/>
    <property type="evidence" value="ECO:0007669"/>
    <property type="project" value="UniProtKB-KW"/>
</dbReference>
<keyword evidence="2" id="KW-0443">Lipid metabolism</keyword>
<dbReference type="PIRSF" id="PIRSF031088">
    <property type="entry name" value="UCP031088_abhydr"/>
    <property type="match status" value="1"/>
</dbReference>
<evidence type="ECO:0000313" key="5">
    <source>
        <dbReference type="Proteomes" id="UP001163823"/>
    </source>
</evidence>
<feature type="domain" description="AB hydrolase-1" evidence="3">
    <location>
        <begin position="293"/>
        <end position="512"/>
    </location>
</feature>
<evidence type="ECO:0000256" key="1">
    <source>
        <dbReference type="ARBA" id="ARBA00022963"/>
    </source>
</evidence>
<dbReference type="Proteomes" id="UP001163823">
    <property type="component" value="Chromosome 4"/>
</dbReference>
<dbReference type="KEGG" id="qsa:O6P43_008539"/>
<gene>
    <name evidence="4" type="ORF">O6P43_008539</name>
</gene>
<dbReference type="FunFam" id="3.40.50.1820:FF:000097">
    <property type="entry name" value="Alpha/beta hydrolase family protein"/>
    <property type="match status" value="1"/>
</dbReference>
<sequence>MLVTRVSIASNYLTPVRSDLKPNNWSVSCSNRRWVSPPSRVIAMASHGMDLERRNDKRQLVCTADELHYVSVSNSDWKLALWRYLPSPKAPSRNHPLLLLSGVATNATGYDLSPESSFARNMSGQGFDTWILEVRGAGLSTFGEDSGKDKQPLEPMSEIYSALKQGINGASPTKPFPAKNHGAYSDSEINFINGKKSVKGSKFDELQLVKKFMETFTRFYERLPDFLIEEAGQKSAVASQISSLSQILKTIIEESRRTVPEQFLGLQERFIAPLEEFQKQVELIVRYDWDFDNYLEEDVPAAMEYIKTQCKPKDGKLLSIGHSMGGILLYAMLSRNCFHGKDSELASVATLGSSLDYTSSRSSLKLLLPLADPAQALNVPVIPIGALLAAAHPLANRPPYVLSWLNSLISAEDMMCPKMLEKLVLNNFCTVPSKLLLQLATAFHKGGLCDRSGSFFYKDHLHKSNVPVLALAGDQDLICPPEAVYETVKIIPQDMVTYKVFGEPGGPHYAHYDLVGGRLAADQLYPCIIEFLIQHDMD</sequence>
<accession>A0AAD7M639</accession>
<dbReference type="FunFam" id="3.40.50.1820:FF:000119">
    <property type="entry name" value="Alpha/beta hydrolase family protein"/>
    <property type="match status" value="1"/>
</dbReference>
<proteinExistence type="predicted"/>
<comment type="caution">
    <text evidence="4">The sequence shown here is derived from an EMBL/GenBank/DDBJ whole genome shotgun (WGS) entry which is preliminary data.</text>
</comment>
<reference evidence="4" key="1">
    <citation type="journal article" date="2023" name="Science">
        <title>Elucidation of the pathway for biosynthesis of saponin adjuvants from the soapbark tree.</title>
        <authorList>
            <person name="Reed J."/>
            <person name="Orme A."/>
            <person name="El-Demerdash A."/>
            <person name="Owen C."/>
            <person name="Martin L.B.B."/>
            <person name="Misra R.C."/>
            <person name="Kikuchi S."/>
            <person name="Rejzek M."/>
            <person name="Martin A.C."/>
            <person name="Harkess A."/>
            <person name="Leebens-Mack J."/>
            <person name="Louveau T."/>
            <person name="Stephenson M.J."/>
            <person name="Osbourn A."/>
        </authorList>
    </citation>
    <scope>NUCLEOTIDE SEQUENCE</scope>
    <source>
        <strain evidence="4">S10</strain>
    </source>
</reference>
<protein>
    <submittedName>
        <fullName evidence="4">Alpha/beta hydrolase family protein</fullName>
    </submittedName>
</protein>
<dbReference type="AlphaFoldDB" id="A0AAD7M639"/>
<name>A0AAD7M639_QUISA</name>
<evidence type="ECO:0000259" key="3">
    <source>
        <dbReference type="Pfam" id="PF00561"/>
    </source>
</evidence>
<dbReference type="InterPro" id="IPR016969">
    <property type="entry name" value="UCP031088_abhydr"/>
</dbReference>
<dbReference type="PANTHER" id="PTHR11005">
    <property type="entry name" value="LYSOSOMAL ACID LIPASE-RELATED"/>
    <property type="match status" value="1"/>
</dbReference>
<keyword evidence="1" id="KW-0442">Lipid degradation</keyword>
<dbReference type="Gene3D" id="3.40.50.1820">
    <property type="entry name" value="alpha/beta hydrolase"/>
    <property type="match status" value="2"/>
</dbReference>